<sequence length="49" mass="5996">MSLFKTLLGRRCRYPIWWFEVDKVNLVGPESIHEAMEKFQLIRKRLKMT</sequence>
<name>A0AAF0UT81_SOLVR</name>
<evidence type="ECO:0000313" key="1">
    <source>
        <dbReference type="EMBL" id="WMV50894.1"/>
    </source>
</evidence>
<proteinExistence type="predicted"/>
<dbReference type="AlphaFoldDB" id="A0AAF0UT81"/>
<evidence type="ECO:0000313" key="2">
    <source>
        <dbReference type="Proteomes" id="UP001234989"/>
    </source>
</evidence>
<reference evidence="1" key="1">
    <citation type="submission" date="2023-08" db="EMBL/GenBank/DDBJ databases">
        <title>A de novo genome assembly of Solanum verrucosum Schlechtendal, a Mexican diploid species geographically isolated from the other diploid A-genome species in potato relatives.</title>
        <authorList>
            <person name="Hosaka K."/>
        </authorList>
    </citation>
    <scope>NUCLEOTIDE SEQUENCE</scope>
    <source>
        <tissue evidence="1">Young leaves</tissue>
    </source>
</reference>
<accession>A0AAF0UT81</accession>
<dbReference type="EMBL" id="CP133621">
    <property type="protein sequence ID" value="WMV50894.1"/>
    <property type="molecule type" value="Genomic_DNA"/>
</dbReference>
<gene>
    <name evidence="1" type="ORF">MTR67_044279</name>
</gene>
<organism evidence="1 2">
    <name type="scientific">Solanum verrucosum</name>
    <dbReference type="NCBI Taxonomy" id="315347"/>
    <lineage>
        <taxon>Eukaryota</taxon>
        <taxon>Viridiplantae</taxon>
        <taxon>Streptophyta</taxon>
        <taxon>Embryophyta</taxon>
        <taxon>Tracheophyta</taxon>
        <taxon>Spermatophyta</taxon>
        <taxon>Magnoliopsida</taxon>
        <taxon>eudicotyledons</taxon>
        <taxon>Gunneridae</taxon>
        <taxon>Pentapetalae</taxon>
        <taxon>asterids</taxon>
        <taxon>lamiids</taxon>
        <taxon>Solanales</taxon>
        <taxon>Solanaceae</taxon>
        <taxon>Solanoideae</taxon>
        <taxon>Solaneae</taxon>
        <taxon>Solanum</taxon>
    </lineage>
</organism>
<protein>
    <submittedName>
        <fullName evidence="1">Uncharacterized protein</fullName>
    </submittedName>
</protein>
<keyword evidence="2" id="KW-1185">Reference proteome</keyword>
<dbReference type="Proteomes" id="UP001234989">
    <property type="component" value="Chromosome 10"/>
</dbReference>